<evidence type="ECO:0008006" key="11">
    <source>
        <dbReference type="Google" id="ProtNLM"/>
    </source>
</evidence>
<dbReference type="GeneTree" id="ENSGT00940000153417"/>
<evidence type="ECO:0000256" key="6">
    <source>
        <dbReference type="ARBA" id="ARBA00023069"/>
    </source>
</evidence>
<reference evidence="9" key="1">
    <citation type="submission" date="2025-08" db="UniProtKB">
        <authorList>
            <consortium name="Ensembl"/>
        </authorList>
    </citation>
    <scope>IDENTIFICATION</scope>
</reference>
<evidence type="ECO:0000256" key="2">
    <source>
        <dbReference type="ARBA" id="ARBA00022473"/>
    </source>
</evidence>
<reference evidence="9" key="2">
    <citation type="submission" date="2025-09" db="UniProtKB">
        <authorList>
            <consortium name="Ensembl"/>
        </authorList>
    </citation>
    <scope>IDENTIFICATION</scope>
</reference>
<evidence type="ECO:0000313" key="10">
    <source>
        <dbReference type="Proteomes" id="UP000233040"/>
    </source>
</evidence>
<dbReference type="GO" id="GO:0036064">
    <property type="term" value="C:ciliary basal body"/>
    <property type="evidence" value="ECO:0007669"/>
    <property type="project" value="TreeGrafter"/>
</dbReference>
<evidence type="ECO:0000256" key="5">
    <source>
        <dbReference type="ARBA" id="ARBA00022803"/>
    </source>
</evidence>
<dbReference type="STRING" id="9516.ENSCCAP00000037768"/>
<sequence>VTITFVAFTKEWVPGLVKDCQIQPPYPAGGPEVFSPDTPFGDVVGLERGGGKTEVMVMEGVTAVAYTLDEGLIEFGTAIDDGNYTRATAFLETLEMTPETEAMWKTLKARQLHIAERCFSALGQVAKARFLHETNEIADRVSREYGREGTDFYQVRAHLAMLEKNHKLAEMIFLEQNAMEEAMGVYQELHRSDECIVVAEAKGHPALENLCRSYYQWLMDTQQEERAGELQESQGDRLVAISLYLKAGLPAKAAWLVLSREELLASTELVEHITAALIKGELYERQALKCYRKGNAFMKVELARLAFPGEVVKLEEAWGDHLVQQKQLDAAINHYIEARCSIKASEAALGARQWKKAIYILNLQDRNTASKYCPPMAQHDASLQEYEVRESPFRSMIQHE</sequence>
<dbReference type="AlphaFoldDB" id="A0A2K5SBP3"/>
<keyword evidence="7" id="KW-0966">Cell projection</keyword>
<keyword evidence="5" id="KW-0802">TPR repeat</keyword>
<protein>
    <recommendedName>
        <fullName evidence="11">Intraflagellar transport 172</fullName>
    </recommendedName>
</protein>
<dbReference type="Gene3D" id="1.25.40.470">
    <property type="match status" value="1"/>
</dbReference>
<proteinExistence type="inferred from homology"/>
<comment type="subcellular location">
    <subcellularLocation>
        <location evidence="1">Cell projection</location>
        <location evidence="1">Cilium</location>
    </subcellularLocation>
</comment>
<evidence type="ECO:0000256" key="4">
    <source>
        <dbReference type="ARBA" id="ARBA00022737"/>
    </source>
</evidence>
<dbReference type="OMA" id="VEIEAMW"/>
<dbReference type="GO" id="GO:0005930">
    <property type="term" value="C:axoneme"/>
    <property type="evidence" value="ECO:0007669"/>
    <property type="project" value="TreeGrafter"/>
</dbReference>
<keyword evidence="4" id="KW-0677">Repeat</keyword>
<dbReference type="Ensembl" id="ENSCCAT00000055560.1">
    <property type="protein sequence ID" value="ENSCCAP00000037768.1"/>
    <property type="gene ID" value="ENSCCAG00000036739.1"/>
</dbReference>
<evidence type="ECO:0000256" key="3">
    <source>
        <dbReference type="ARBA" id="ARBA00022574"/>
    </source>
</evidence>
<keyword evidence="10" id="KW-1185">Reference proteome</keyword>
<evidence type="ECO:0000313" key="9">
    <source>
        <dbReference type="Ensembl" id="ENSCCAP00000037768.1"/>
    </source>
</evidence>
<accession>A0A2K5SBP3</accession>
<comment type="similarity">
    <text evidence="8">Belongs to the IFT172 family.</text>
</comment>
<keyword evidence="3" id="KW-0853">WD repeat</keyword>
<dbReference type="GO" id="GO:0030992">
    <property type="term" value="C:intraciliary transport particle B"/>
    <property type="evidence" value="ECO:0007669"/>
    <property type="project" value="TreeGrafter"/>
</dbReference>
<evidence type="ECO:0000256" key="8">
    <source>
        <dbReference type="ARBA" id="ARBA00038130"/>
    </source>
</evidence>
<keyword evidence="6" id="KW-0969">Cilium</keyword>
<name>A0A2K5SBP3_CEBIM</name>
<dbReference type="PANTHER" id="PTHR15722">
    <property type="entry name" value="IFT140/172-RELATED"/>
    <property type="match status" value="1"/>
</dbReference>
<dbReference type="PANTHER" id="PTHR15722:SF2">
    <property type="entry name" value="INTRAFLAGELLAR TRANSPORT PROTEIN 172 HOMOLOG"/>
    <property type="match status" value="1"/>
</dbReference>
<evidence type="ECO:0000256" key="7">
    <source>
        <dbReference type="ARBA" id="ARBA00023273"/>
    </source>
</evidence>
<evidence type="ECO:0000256" key="1">
    <source>
        <dbReference type="ARBA" id="ARBA00004138"/>
    </source>
</evidence>
<keyword evidence="2" id="KW-0217">Developmental protein</keyword>
<dbReference type="GO" id="GO:0042073">
    <property type="term" value="P:intraciliary transport"/>
    <property type="evidence" value="ECO:0007669"/>
    <property type="project" value="TreeGrafter"/>
</dbReference>
<dbReference type="FunFam" id="1.25.40.470:FF:000008">
    <property type="entry name" value="Intraflagellar transport protein 172 homolog"/>
    <property type="match status" value="1"/>
</dbReference>
<organism evidence="9 10">
    <name type="scientific">Cebus imitator</name>
    <name type="common">Panamanian white-faced capuchin</name>
    <name type="synonym">Cebus capucinus imitator</name>
    <dbReference type="NCBI Taxonomy" id="2715852"/>
    <lineage>
        <taxon>Eukaryota</taxon>
        <taxon>Metazoa</taxon>
        <taxon>Chordata</taxon>
        <taxon>Craniata</taxon>
        <taxon>Vertebrata</taxon>
        <taxon>Euteleostomi</taxon>
        <taxon>Mammalia</taxon>
        <taxon>Eutheria</taxon>
        <taxon>Euarchontoglires</taxon>
        <taxon>Primates</taxon>
        <taxon>Haplorrhini</taxon>
        <taxon>Platyrrhini</taxon>
        <taxon>Cebidae</taxon>
        <taxon>Cebinae</taxon>
        <taxon>Cebus</taxon>
    </lineage>
</organism>
<dbReference type="Proteomes" id="UP000233040">
    <property type="component" value="Unassembled WGS sequence"/>
</dbReference>